<feature type="domain" description="Transcription elongation factor GreA/GreB C-terminal" evidence="10">
    <location>
        <begin position="83"/>
        <end position="158"/>
    </location>
</feature>
<name>A0A1R4EV08_9MICO</name>
<evidence type="ECO:0000256" key="8">
    <source>
        <dbReference type="HAMAP-Rule" id="MF_00105"/>
    </source>
</evidence>
<dbReference type="GO" id="GO:0006354">
    <property type="term" value="P:DNA-templated transcription elongation"/>
    <property type="evidence" value="ECO:0007669"/>
    <property type="project" value="TreeGrafter"/>
</dbReference>
<protein>
    <recommendedName>
        <fullName evidence="2 8">Transcription elongation factor GreA</fullName>
    </recommendedName>
    <alternativeName>
        <fullName evidence="7 8">Transcript cleavage factor GreA</fullName>
    </alternativeName>
</protein>
<dbReference type="GeneID" id="303171785"/>
<dbReference type="InterPro" id="IPR036805">
    <property type="entry name" value="Tscrpt_elong_fac_GreA/B_N_sf"/>
</dbReference>
<dbReference type="PANTHER" id="PTHR30437">
    <property type="entry name" value="TRANSCRIPTION ELONGATION FACTOR GREA"/>
    <property type="match status" value="1"/>
</dbReference>
<reference evidence="12 13" key="1">
    <citation type="submission" date="2017-02" db="EMBL/GenBank/DDBJ databases">
        <authorList>
            <person name="Peterson S.W."/>
        </authorList>
    </citation>
    <scope>NUCLEOTIDE SEQUENCE [LARGE SCALE GENOMIC DNA]</scope>
    <source>
        <strain evidence="12 13">LMG 22410</strain>
    </source>
</reference>
<dbReference type="InterPro" id="IPR022691">
    <property type="entry name" value="Tscrpt_elong_fac_GreA/B_N"/>
</dbReference>
<dbReference type="Gene3D" id="1.10.287.180">
    <property type="entry name" value="Transcription elongation factor, GreA/GreB, N-terminal domain"/>
    <property type="match status" value="1"/>
</dbReference>
<dbReference type="InterPro" id="IPR028624">
    <property type="entry name" value="Tscrpt_elong_fac_GreA/B"/>
</dbReference>
<evidence type="ECO:0000256" key="6">
    <source>
        <dbReference type="ARBA" id="ARBA00024916"/>
    </source>
</evidence>
<evidence type="ECO:0000256" key="9">
    <source>
        <dbReference type="SAM" id="MobiDB-lite"/>
    </source>
</evidence>
<dbReference type="InterPro" id="IPR036953">
    <property type="entry name" value="GreA/GreB_C_sf"/>
</dbReference>
<organism evidence="12 13">
    <name type="scientific">Agrococcus casei LMG 22410</name>
    <dbReference type="NCBI Taxonomy" id="1255656"/>
    <lineage>
        <taxon>Bacteria</taxon>
        <taxon>Bacillati</taxon>
        <taxon>Actinomycetota</taxon>
        <taxon>Actinomycetes</taxon>
        <taxon>Micrococcales</taxon>
        <taxon>Microbacteriaceae</taxon>
        <taxon>Agrococcus</taxon>
    </lineage>
</organism>
<dbReference type="GO" id="GO:0070063">
    <property type="term" value="F:RNA polymerase binding"/>
    <property type="evidence" value="ECO:0007669"/>
    <property type="project" value="InterPro"/>
</dbReference>
<dbReference type="AlphaFoldDB" id="A0A1R4EV08"/>
<dbReference type="HAMAP" id="MF_00105">
    <property type="entry name" value="GreA_GreB"/>
    <property type="match status" value="1"/>
</dbReference>
<accession>A0A1R4EV08</accession>
<dbReference type="InterPro" id="IPR001437">
    <property type="entry name" value="Tscrpt_elong_fac_GreA/B_C"/>
</dbReference>
<evidence type="ECO:0000259" key="11">
    <source>
        <dbReference type="Pfam" id="PF03449"/>
    </source>
</evidence>
<evidence type="ECO:0000313" key="12">
    <source>
        <dbReference type="EMBL" id="SJM47416.1"/>
    </source>
</evidence>
<feature type="domain" description="Transcription elongation factor GreA/GreB N-terminal" evidence="11">
    <location>
        <begin position="8"/>
        <end position="77"/>
    </location>
</feature>
<dbReference type="Gene3D" id="3.10.50.30">
    <property type="entry name" value="Transcription elongation factor, GreA/GreB, C-terminal domain"/>
    <property type="match status" value="1"/>
</dbReference>
<evidence type="ECO:0000256" key="5">
    <source>
        <dbReference type="ARBA" id="ARBA00023163"/>
    </source>
</evidence>
<dbReference type="PROSITE" id="PS00829">
    <property type="entry name" value="GREAB_1"/>
    <property type="match status" value="1"/>
</dbReference>
<dbReference type="PIRSF" id="PIRSF006092">
    <property type="entry name" value="GreA_GreB"/>
    <property type="match status" value="1"/>
</dbReference>
<gene>
    <name evidence="8" type="primary">greA</name>
    <name evidence="12" type="ORF">CZ674_01025</name>
</gene>
<keyword evidence="4 8" id="KW-0238">DNA-binding</keyword>
<dbReference type="SUPFAM" id="SSF46557">
    <property type="entry name" value="GreA transcript cleavage protein, N-terminal domain"/>
    <property type="match status" value="1"/>
</dbReference>
<keyword evidence="3 8" id="KW-0805">Transcription regulation</keyword>
<evidence type="ECO:0000256" key="1">
    <source>
        <dbReference type="ARBA" id="ARBA00008213"/>
    </source>
</evidence>
<evidence type="ECO:0000259" key="10">
    <source>
        <dbReference type="Pfam" id="PF01272"/>
    </source>
</evidence>
<comment type="function">
    <text evidence="6 8">Necessary for efficient RNA polymerase transcription elongation past template-encoded arresting sites. The arresting sites in DNA have the property of trapping a certain fraction of elongating RNA polymerases that pass through, resulting in locked ternary complexes. Cleavage of the nascent transcript by cleavage factors such as GreA or GreB allows the resumption of elongation from the new 3'terminus. GreA releases sequences of 2 to 3 nucleotides.</text>
</comment>
<dbReference type="PANTHER" id="PTHR30437:SF4">
    <property type="entry name" value="TRANSCRIPTION ELONGATION FACTOR GREA"/>
    <property type="match status" value="1"/>
</dbReference>
<dbReference type="GO" id="GO:0003677">
    <property type="term" value="F:DNA binding"/>
    <property type="evidence" value="ECO:0007669"/>
    <property type="project" value="UniProtKB-UniRule"/>
</dbReference>
<evidence type="ECO:0000256" key="4">
    <source>
        <dbReference type="ARBA" id="ARBA00023125"/>
    </source>
</evidence>
<dbReference type="Proteomes" id="UP000195787">
    <property type="component" value="Unassembled WGS sequence"/>
</dbReference>
<dbReference type="OrthoDB" id="9797227at2"/>
<feature type="region of interest" description="Disordered" evidence="9">
    <location>
        <begin position="38"/>
        <end position="57"/>
    </location>
</feature>
<keyword evidence="5 8" id="KW-0804">Transcription</keyword>
<dbReference type="Pfam" id="PF01272">
    <property type="entry name" value="GreA_GreB"/>
    <property type="match status" value="1"/>
</dbReference>
<dbReference type="InterPro" id="IPR018151">
    <property type="entry name" value="TF_GreA/GreB_CS"/>
</dbReference>
<dbReference type="GO" id="GO:0003746">
    <property type="term" value="F:translation elongation factor activity"/>
    <property type="evidence" value="ECO:0007669"/>
    <property type="project" value="UniProtKB-KW"/>
</dbReference>
<dbReference type="GO" id="GO:0032784">
    <property type="term" value="P:regulation of DNA-templated transcription elongation"/>
    <property type="evidence" value="ECO:0007669"/>
    <property type="project" value="UniProtKB-UniRule"/>
</dbReference>
<keyword evidence="12" id="KW-0251">Elongation factor</keyword>
<keyword evidence="13" id="KW-1185">Reference proteome</keyword>
<sequence length="162" mass="17559">MTDTTETWLSQEAYDRLAAELEQLTTEGRAEIAGRIEEAREEGDLKENGGYHAAKDDQAQIEARISQLTQLLRKAKVGEAPQASGKVEAGTVVRATIAGDKSTFLIGNREIMEPGDDLDVYSESSPLGTAIMNLKIGDKTEYQAPNGATIAVEILDVETYRG</sequence>
<evidence type="ECO:0000256" key="7">
    <source>
        <dbReference type="ARBA" id="ARBA00030776"/>
    </source>
</evidence>
<dbReference type="InterPro" id="IPR023459">
    <property type="entry name" value="Tscrpt_elong_fac_GreA/B_fam"/>
</dbReference>
<keyword evidence="12" id="KW-0648">Protein biosynthesis</keyword>
<comment type="similarity">
    <text evidence="1 8">Belongs to the GreA/GreB family.</text>
</comment>
<proteinExistence type="inferred from homology"/>
<evidence type="ECO:0000256" key="3">
    <source>
        <dbReference type="ARBA" id="ARBA00023015"/>
    </source>
</evidence>
<dbReference type="FunFam" id="1.10.287.180:FF:000001">
    <property type="entry name" value="Transcription elongation factor GreA"/>
    <property type="match status" value="1"/>
</dbReference>
<dbReference type="NCBIfam" id="NF001262">
    <property type="entry name" value="PRK00226.1-3"/>
    <property type="match status" value="1"/>
</dbReference>
<dbReference type="EMBL" id="FUHU01000004">
    <property type="protein sequence ID" value="SJM47416.1"/>
    <property type="molecule type" value="Genomic_DNA"/>
</dbReference>
<evidence type="ECO:0000256" key="2">
    <source>
        <dbReference type="ARBA" id="ARBA00013729"/>
    </source>
</evidence>
<dbReference type="Pfam" id="PF03449">
    <property type="entry name" value="GreA_GreB_N"/>
    <property type="match status" value="1"/>
</dbReference>
<dbReference type="SUPFAM" id="SSF54534">
    <property type="entry name" value="FKBP-like"/>
    <property type="match status" value="1"/>
</dbReference>
<dbReference type="RefSeq" id="WP_086990348.1">
    <property type="nucleotide sequence ID" value="NZ_FUHU01000004.1"/>
</dbReference>
<evidence type="ECO:0000313" key="13">
    <source>
        <dbReference type="Proteomes" id="UP000195787"/>
    </source>
</evidence>